<reference evidence="3" key="1">
    <citation type="journal article" date="2019" name="Int. J. Syst. Evol. Microbiol.">
        <title>The Global Catalogue of Microorganisms (GCM) 10K type strain sequencing project: providing services to taxonomists for standard genome sequencing and annotation.</title>
        <authorList>
            <consortium name="The Broad Institute Genomics Platform"/>
            <consortium name="The Broad Institute Genome Sequencing Center for Infectious Disease"/>
            <person name="Wu L."/>
            <person name="Ma J."/>
        </authorList>
    </citation>
    <scope>NUCLEOTIDE SEQUENCE [LARGE SCALE GENOMIC DNA]</scope>
    <source>
        <strain evidence="3">CCUG 59129</strain>
    </source>
</reference>
<dbReference type="InterPro" id="IPR006076">
    <property type="entry name" value="FAD-dep_OxRdtase"/>
</dbReference>
<keyword evidence="3" id="KW-1185">Reference proteome</keyword>
<evidence type="ECO:0000259" key="1">
    <source>
        <dbReference type="Pfam" id="PF01266"/>
    </source>
</evidence>
<dbReference type="EMBL" id="JBHTJZ010000056">
    <property type="protein sequence ID" value="MFD0961569.1"/>
    <property type="molecule type" value="Genomic_DNA"/>
</dbReference>
<dbReference type="Proteomes" id="UP001596989">
    <property type="component" value="Unassembled WGS sequence"/>
</dbReference>
<accession>A0ABW3HVN5</accession>
<organism evidence="2 3">
    <name type="scientific">Paenibacillus chungangensis</name>
    <dbReference type="NCBI Taxonomy" id="696535"/>
    <lineage>
        <taxon>Bacteria</taxon>
        <taxon>Bacillati</taxon>
        <taxon>Bacillota</taxon>
        <taxon>Bacilli</taxon>
        <taxon>Bacillales</taxon>
        <taxon>Paenibacillaceae</taxon>
        <taxon>Paenibacillus</taxon>
    </lineage>
</organism>
<proteinExistence type="predicted"/>
<dbReference type="PANTHER" id="PTHR13847">
    <property type="entry name" value="SARCOSINE DEHYDROGENASE-RELATED"/>
    <property type="match status" value="1"/>
</dbReference>
<sequence length="408" mass="46572">MNLQSGKYYWPTTFPDAPSYPALEDDLCCDVLIIGGGSSGAQCAYYLADHNLDVIVIEKSKIGGGSTSTNTALLQYSGEKMFINLINSFGEGYITKHLQLLKQAINEIEAASKKGEIDCEFNRRDTLYSASCAEDVDKLKREYEFLRLQNVELTFLTKSEIEAKYPFSRDAAIYSYNDAEINPFRFTHSLLQYAASKGIRVYEHTEMNGHHYEKEHDKMVVSTKNGCSIKARYVIFAAGYEGMEVKKEKKASFVSTYTVTTNPVEDLSQWYNRTLIWETARPYLYMRTTRDHRIIIGGLDDNTNYPDDRDSKLNHKKDQLIEELNKLFPHINVKAEFYSSAFYGGIVDGLPIIGKYEKYPNCYFLFAFGDNGTVYSQLLSKIIVQEIVEGNSPDLTLYLQERPLLNKE</sequence>
<keyword evidence="2" id="KW-0560">Oxidoreductase</keyword>
<dbReference type="GO" id="GO:0016491">
    <property type="term" value="F:oxidoreductase activity"/>
    <property type="evidence" value="ECO:0007669"/>
    <property type="project" value="UniProtKB-KW"/>
</dbReference>
<dbReference type="InterPro" id="IPR036188">
    <property type="entry name" value="FAD/NAD-bd_sf"/>
</dbReference>
<dbReference type="EC" id="1.-.-.-" evidence="2"/>
<dbReference type="Gene3D" id="3.30.9.10">
    <property type="entry name" value="D-Amino Acid Oxidase, subunit A, domain 2"/>
    <property type="match status" value="1"/>
</dbReference>
<gene>
    <name evidence="2" type="ORF">ACFQ2I_19660</name>
</gene>
<name>A0ABW3HVN5_9BACL</name>
<dbReference type="PANTHER" id="PTHR13847:SF201">
    <property type="entry name" value="PUTATIBE OXIDOREDUCTASE"/>
    <property type="match status" value="1"/>
</dbReference>
<dbReference type="Gene3D" id="3.50.50.60">
    <property type="entry name" value="FAD/NAD(P)-binding domain"/>
    <property type="match status" value="1"/>
</dbReference>
<dbReference type="SUPFAM" id="SSF51905">
    <property type="entry name" value="FAD/NAD(P)-binding domain"/>
    <property type="match status" value="1"/>
</dbReference>
<dbReference type="RefSeq" id="WP_377567267.1">
    <property type="nucleotide sequence ID" value="NZ_JBHTJZ010000056.1"/>
</dbReference>
<evidence type="ECO:0000313" key="2">
    <source>
        <dbReference type="EMBL" id="MFD0961569.1"/>
    </source>
</evidence>
<evidence type="ECO:0000313" key="3">
    <source>
        <dbReference type="Proteomes" id="UP001596989"/>
    </source>
</evidence>
<protein>
    <submittedName>
        <fullName evidence="2">NAD(P)/FAD-dependent oxidoreductase</fullName>
        <ecNumber evidence="2">1.-.-.-</ecNumber>
    </submittedName>
</protein>
<comment type="caution">
    <text evidence="2">The sequence shown here is derived from an EMBL/GenBank/DDBJ whole genome shotgun (WGS) entry which is preliminary data.</text>
</comment>
<feature type="domain" description="FAD dependent oxidoreductase" evidence="1">
    <location>
        <begin position="30"/>
        <end position="385"/>
    </location>
</feature>
<dbReference type="Pfam" id="PF01266">
    <property type="entry name" value="DAO"/>
    <property type="match status" value="1"/>
</dbReference>